<keyword evidence="2" id="KW-1185">Reference proteome</keyword>
<name>A0ACC1DJI9_9NEOP</name>
<evidence type="ECO:0000313" key="1">
    <source>
        <dbReference type="EMBL" id="KAJ0183996.1"/>
    </source>
</evidence>
<evidence type="ECO:0000313" key="2">
    <source>
        <dbReference type="Proteomes" id="UP000824533"/>
    </source>
</evidence>
<protein>
    <submittedName>
        <fullName evidence="1">Uncharacterized protein</fullName>
    </submittedName>
</protein>
<reference evidence="1 2" key="1">
    <citation type="journal article" date="2021" name="Front. Genet.">
        <title>Chromosome-Level Genome Assembly Reveals Significant Gene Expansion in the Toll and IMD Signaling Pathways of Dendrolimus kikuchii.</title>
        <authorList>
            <person name="Zhou J."/>
            <person name="Wu P."/>
            <person name="Xiong Z."/>
            <person name="Liu N."/>
            <person name="Zhao N."/>
            <person name="Ji M."/>
            <person name="Qiu Y."/>
            <person name="Yang B."/>
        </authorList>
    </citation>
    <scope>NUCLEOTIDE SEQUENCE [LARGE SCALE GENOMIC DNA]</scope>
    <source>
        <strain evidence="1">Ann1</strain>
    </source>
</reference>
<dbReference type="EMBL" id="CM034387">
    <property type="protein sequence ID" value="KAJ0183996.1"/>
    <property type="molecule type" value="Genomic_DNA"/>
</dbReference>
<sequence length="93" mass="10864">MKHFGMIFSIGLWGIREVNTSNYDKKTIDGMILKTLWTKVFLGYDPEIKEEGIKTLRKSGDYQKLIDHLTKVKKEKVQRLLDLIAEVIITYMS</sequence>
<comment type="caution">
    <text evidence="1">The sequence shown here is derived from an EMBL/GenBank/DDBJ whole genome shotgun (WGS) entry which is preliminary data.</text>
</comment>
<gene>
    <name evidence="1" type="ORF">K1T71_000419</name>
</gene>
<accession>A0ACC1DJI9</accession>
<dbReference type="Proteomes" id="UP000824533">
    <property type="component" value="Linkage Group LG01"/>
</dbReference>
<organism evidence="1 2">
    <name type="scientific">Dendrolimus kikuchii</name>
    <dbReference type="NCBI Taxonomy" id="765133"/>
    <lineage>
        <taxon>Eukaryota</taxon>
        <taxon>Metazoa</taxon>
        <taxon>Ecdysozoa</taxon>
        <taxon>Arthropoda</taxon>
        <taxon>Hexapoda</taxon>
        <taxon>Insecta</taxon>
        <taxon>Pterygota</taxon>
        <taxon>Neoptera</taxon>
        <taxon>Endopterygota</taxon>
        <taxon>Lepidoptera</taxon>
        <taxon>Glossata</taxon>
        <taxon>Ditrysia</taxon>
        <taxon>Bombycoidea</taxon>
        <taxon>Lasiocampidae</taxon>
        <taxon>Dendrolimus</taxon>
    </lineage>
</organism>
<proteinExistence type="predicted"/>